<dbReference type="Proteomes" id="UP001595998">
    <property type="component" value="Unassembled WGS sequence"/>
</dbReference>
<evidence type="ECO:0000313" key="2">
    <source>
        <dbReference type="Proteomes" id="UP001595998"/>
    </source>
</evidence>
<dbReference type="RefSeq" id="WP_380035460.1">
    <property type="nucleotide sequence ID" value="NZ_JBHSEH010000004.1"/>
</dbReference>
<comment type="caution">
    <text evidence="1">The sequence shown here is derived from an EMBL/GenBank/DDBJ whole genome shotgun (WGS) entry which is preliminary data.</text>
</comment>
<proteinExistence type="predicted"/>
<gene>
    <name evidence="1" type="ORF">ACFOZ9_01400</name>
</gene>
<name>A0ABV8XJI1_9DEIO</name>
<dbReference type="EMBL" id="JBHSEH010000004">
    <property type="protein sequence ID" value="MFC4424848.1"/>
    <property type="molecule type" value="Genomic_DNA"/>
</dbReference>
<keyword evidence="2" id="KW-1185">Reference proteome</keyword>
<reference evidence="2" key="1">
    <citation type="journal article" date="2019" name="Int. J. Syst. Evol. Microbiol.">
        <title>The Global Catalogue of Microorganisms (GCM) 10K type strain sequencing project: providing services to taxonomists for standard genome sequencing and annotation.</title>
        <authorList>
            <consortium name="The Broad Institute Genomics Platform"/>
            <consortium name="The Broad Institute Genome Sequencing Center for Infectious Disease"/>
            <person name="Wu L."/>
            <person name="Ma J."/>
        </authorList>
    </citation>
    <scope>NUCLEOTIDE SEQUENCE [LARGE SCALE GENOMIC DNA]</scope>
    <source>
        <strain evidence="2">CCUG 56029</strain>
    </source>
</reference>
<protein>
    <submittedName>
        <fullName evidence="1">Uncharacterized protein</fullName>
    </submittedName>
</protein>
<sequence length="233" mass="26347">MALSDNPYFPKTVEVQPLQVEALIQGLKDIGISAQESDYHFPSLTRTEPRLPMQAATWGGADLERYRLFQKMEPLLDEWRFHWREANKLLNCFELPLSIKNNGGVAVDDLTIEVSHIQGDTLSLLKYMPHHGDYKPPKDPNRPSWMSQLEVEVPGGPARVVPASVWKEDLKGLRPADDEVLMVPFEAFRAGAAELRVQVRGRNLHPPVLHTVIVQVEEPALQQKKTKQPPRPG</sequence>
<evidence type="ECO:0000313" key="1">
    <source>
        <dbReference type="EMBL" id="MFC4424848.1"/>
    </source>
</evidence>
<accession>A0ABV8XJI1</accession>
<organism evidence="1 2">
    <name type="scientific">Deinococcus navajonensis</name>
    <dbReference type="NCBI Taxonomy" id="309884"/>
    <lineage>
        <taxon>Bacteria</taxon>
        <taxon>Thermotogati</taxon>
        <taxon>Deinococcota</taxon>
        <taxon>Deinococci</taxon>
        <taxon>Deinococcales</taxon>
        <taxon>Deinococcaceae</taxon>
        <taxon>Deinococcus</taxon>
    </lineage>
</organism>